<name>A0A1T1AP25_RHOFE</name>
<dbReference type="AlphaFoldDB" id="A0A1T1AP25"/>
<feature type="compositionally biased region" description="Basic and acidic residues" evidence="2">
    <location>
        <begin position="21"/>
        <end position="32"/>
    </location>
</feature>
<proteinExistence type="predicted"/>
<organism evidence="3 4">
    <name type="scientific">Rhodoferax fermentans</name>
    <dbReference type="NCBI Taxonomy" id="28066"/>
    <lineage>
        <taxon>Bacteria</taxon>
        <taxon>Pseudomonadati</taxon>
        <taxon>Pseudomonadota</taxon>
        <taxon>Betaproteobacteria</taxon>
        <taxon>Burkholderiales</taxon>
        <taxon>Comamonadaceae</taxon>
        <taxon>Rhodoferax</taxon>
    </lineage>
</organism>
<sequence length="158" mass="17885">MHSIQSSSTAQHHSTPFAATSKDEVSTRDQHDSNAPGEAHAFAQAGDADHQELLDWVGTDSMRAEWTTALLLWQTLATARSDESEHIATTVWGEFYGLARLDGIESLRQVNRKVLKRFSWYLHQRDLGHESIRIRMAVLREIFSTLVKLGVMKKLSRV</sequence>
<dbReference type="InterPro" id="IPR010998">
    <property type="entry name" value="Integrase_recombinase_N"/>
</dbReference>
<dbReference type="RefSeq" id="WP_078363525.1">
    <property type="nucleotide sequence ID" value="NZ_MTJN01000002.1"/>
</dbReference>
<comment type="caution">
    <text evidence="3">The sequence shown here is derived from an EMBL/GenBank/DDBJ whole genome shotgun (WGS) entry which is preliminary data.</text>
</comment>
<evidence type="ECO:0000313" key="3">
    <source>
        <dbReference type="EMBL" id="OOV05743.1"/>
    </source>
</evidence>
<protein>
    <recommendedName>
        <fullName evidence="5">Core-binding (CB) domain-containing protein</fullName>
    </recommendedName>
</protein>
<keyword evidence="1" id="KW-0238">DNA-binding</keyword>
<dbReference type="Proteomes" id="UP000190750">
    <property type="component" value="Unassembled WGS sequence"/>
</dbReference>
<gene>
    <name evidence="3" type="ORF">RF819_02620</name>
</gene>
<keyword evidence="4" id="KW-1185">Reference proteome</keyword>
<evidence type="ECO:0000256" key="1">
    <source>
        <dbReference type="ARBA" id="ARBA00023125"/>
    </source>
</evidence>
<reference evidence="3 4" key="1">
    <citation type="submission" date="2017-01" db="EMBL/GenBank/DDBJ databases">
        <title>Genome sequencing of Rhodoferax fermentans JCM 7819.</title>
        <authorList>
            <person name="Kim Y.J."/>
            <person name="Farh M.E.-A."/>
            <person name="Yang D.-C."/>
        </authorList>
    </citation>
    <scope>NUCLEOTIDE SEQUENCE [LARGE SCALE GENOMIC DNA]</scope>
    <source>
        <strain evidence="3 4">JCM 7819</strain>
    </source>
</reference>
<dbReference type="Gene3D" id="1.10.150.130">
    <property type="match status" value="1"/>
</dbReference>
<evidence type="ECO:0008006" key="5">
    <source>
        <dbReference type="Google" id="ProtNLM"/>
    </source>
</evidence>
<dbReference type="EMBL" id="MTJN01000002">
    <property type="protein sequence ID" value="OOV05743.1"/>
    <property type="molecule type" value="Genomic_DNA"/>
</dbReference>
<dbReference type="GO" id="GO:0003677">
    <property type="term" value="F:DNA binding"/>
    <property type="evidence" value="ECO:0007669"/>
    <property type="project" value="UniProtKB-KW"/>
</dbReference>
<evidence type="ECO:0000313" key="4">
    <source>
        <dbReference type="Proteomes" id="UP000190750"/>
    </source>
</evidence>
<feature type="compositionally biased region" description="Polar residues" evidence="2">
    <location>
        <begin position="1"/>
        <end position="18"/>
    </location>
</feature>
<feature type="region of interest" description="Disordered" evidence="2">
    <location>
        <begin position="1"/>
        <end position="37"/>
    </location>
</feature>
<accession>A0A1T1AP25</accession>
<evidence type="ECO:0000256" key="2">
    <source>
        <dbReference type="SAM" id="MobiDB-lite"/>
    </source>
</evidence>